<dbReference type="OrthoDB" id="613853at2759"/>
<evidence type="ECO:0000313" key="3">
    <source>
        <dbReference type="EMBL" id="RCV25867.1"/>
    </source>
</evidence>
<organism evidence="3">
    <name type="scientific">Setaria italica</name>
    <name type="common">Foxtail millet</name>
    <name type="synonym">Panicum italicum</name>
    <dbReference type="NCBI Taxonomy" id="4555"/>
    <lineage>
        <taxon>Eukaryota</taxon>
        <taxon>Viridiplantae</taxon>
        <taxon>Streptophyta</taxon>
        <taxon>Embryophyta</taxon>
        <taxon>Tracheophyta</taxon>
        <taxon>Spermatophyta</taxon>
        <taxon>Magnoliopsida</taxon>
        <taxon>Liliopsida</taxon>
        <taxon>Poales</taxon>
        <taxon>Poaceae</taxon>
        <taxon>PACMAD clade</taxon>
        <taxon>Panicoideae</taxon>
        <taxon>Panicodae</taxon>
        <taxon>Paniceae</taxon>
        <taxon>Cenchrinae</taxon>
        <taxon>Setaria</taxon>
    </lineage>
</organism>
<dbReference type="Gene3D" id="1.20.1280.50">
    <property type="match status" value="1"/>
</dbReference>
<evidence type="ECO:0000256" key="1">
    <source>
        <dbReference type="SAM" id="MobiDB-lite"/>
    </source>
</evidence>
<proteinExistence type="predicted"/>
<dbReference type="PANTHER" id="PTHR34145">
    <property type="entry name" value="OS02G0105600 PROTEIN"/>
    <property type="match status" value="1"/>
</dbReference>
<dbReference type="InterPro" id="IPR032675">
    <property type="entry name" value="LRR_dom_sf"/>
</dbReference>
<dbReference type="Pfam" id="PF23622">
    <property type="entry name" value="LRR_At1g61320_AtMIF1"/>
    <property type="match status" value="1"/>
</dbReference>
<dbReference type="InterPro" id="IPR001810">
    <property type="entry name" value="F-box_dom"/>
</dbReference>
<reference evidence="3" key="1">
    <citation type="journal article" date="2012" name="Nat. Biotechnol.">
        <title>Reference genome sequence of the model plant Setaria.</title>
        <authorList>
            <person name="Bennetzen J.L."/>
            <person name="Schmutz J."/>
            <person name="Wang H."/>
            <person name="Percifield R."/>
            <person name="Hawkins J."/>
            <person name="Pontaroli A.C."/>
            <person name="Estep M."/>
            <person name="Feng L."/>
            <person name="Vaughn J.N."/>
            <person name="Grimwood J."/>
            <person name="Jenkins J."/>
            <person name="Barry K."/>
            <person name="Lindquist E."/>
            <person name="Hellsten U."/>
            <person name="Deshpande S."/>
            <person name="Wang X."/>
            <person name="Wu X."/>
            <person name="Mitros T."/>
            <person name="Triplett J."/>
            <person name="Yang X."/>
            <person name="Ye C.Y."/>
            <person name="Mauro-Herrera M."/>
            <person name="Wang L."/>
            <person name="Li P."/>
            <person name="Sharma M."/>
            <person name="Sharma R."/>
            <person name="Ronald P.C."/>
            <person name="Panaud O."/>
            <person name="Kellogg E.A."/>
            <person name="Brutnell T.P."/>
            <person name="Doust A.N."/>
            <person name="Tuskan G.A."/>
            <person name="Rokhsar D."/>
            <person name="Devos K.M."/>
        </authorList>
    </citation>
    <scope>NUCLEOTIDE SEQUENCE [LARGE SCALE GENOMIC DNA]</scope>
    <source>
        <strain evidence="3">Yugu1</strain>
    </source>
</reference>
<dbReference type="InterPro" id="IPR053772">
    <property type="entry name" value="At1g61320/At1g61330-like"/>
</dbReference>
<accession>A0A368R6Q5</accession>
<dbReference type="InterPro" id="IPR036047">
    <property type="entry name" value="F-box-like_dom_sf"/>
</dbReference>
<gene>
    <name evidence="3" type="ORF">SETIT_5G200100v2</name>
</gene>
<dbReference type="InterPro" id="IPR055357">
    <property type="entry name" value="LRR_At1g61320_AtMIF1"/>
</dbReference>
<dbReference type="Gene3D" id="3.80.10.10">
    <property type="entry name" value="Ribonuclease Inhibitor"/>
    <property type="match status" value="1"/>
</dbReference>
<dbReference type="SUPFAM" id="SSF81383">
    <property type="entry name" value="F-box domain"/>
    <property type="match status" value="1"/>
</dbReference>
<dbReference type="PROSITE" id="PS50181">
    <property type="entry name" value="FBOX"/>
    <property type="match status" value="1"/>
</dbReference>
<dbReference type="Pfam" id="PF00646">
    <property type="entry name" value="F-box"/>
    <property type="match status" value="1"/>
</dbReference>
<dbReference type="PANTHER" id="PTHR34145:SF64">
    <property type="entry name" value="F-BOX DOMAIN CONTAINING PROTEIN, EXPRESSED"/>
    <property type="match status" value="1"/>
</dbReference>
<evidence type="ECO:0000259" key="2">
    <source>
        <dbReference type="PROSITE" id="PS50181"/>
    </source>
</evidence>
<sequence length="518" mass="57885">MAGRGSAPDRKPNCWRWRQRARTDRHGTEVSTRMQGVPPCQPGDISGGSQDAAPLFELDKLPEDILCHILSLLPLPDAARAACVSHRCLRSWRCFPNLTFNQKTFGLKLNEGTSYARAKKLVDRIDHIIQNHSGIGVKTLKLDVRCCAKVITAGHLDSWLQATIRSGILDISVELPQHLMLDYNPPCSLLSCAGSSLQSISLFSCAFHPTLRIGCLKSLKSVCLNLVHTTGEEIQCLFSSAISLEYIELTNCNETTFLIIPSHLQELSTLKVYKCTRLQTIEIYAPNLTTFLFSGPPMEILISNSSQLKYMTMHGVYYSGMIQYAQTKLQSIASKLQTLTLSSSEETFKMPVLPGKFLHLKRLKIYFCGTGYDYFSLVFFLEACPALETFFLSTGEYVFGRQDTIPQDFNADSLHIRRIPGFHHASLKKVSINQFFSSKSLIELTCQIVENTSSLRYLVLDTTSGFDTRGTCKGMNMHAIRKAHCAVEAVERYIVGKVPSTVKFKVLEPCSQCHVANL</sequence>
<feature type="region of interest" description="Disordered" evidence="1">
    <location>
        <begin position="21"/>
        <end position="40"/>
    </location>
</feature>
<name>A0A368R6Q5_SETIT</name>
<dbReference type="SUPFAM" id="SSF52047">
    <property type="entry name" value="RNI-like"/>
    <property type="match status" value="1"/>
</dbReference>
<protein>
    <recommendedName>
        <fullName evidence="2">F-box domain-containing protein</fullName>
    </recommendedName>
</protein>
<dbReference type="EMBL" id="CM003532">
    <property type="protein sequence ID" value="RCV25867.1"/>
    <property type="molecule type" value="Genomic_DNA"/>
</dbReference>
<reference evidence="3" key="2">
    <citation type="submission" date="2015-07" db="EMBL/GenBank/DDBJ databases">
        <authorList>
            <person name="Noorani M."/>
        </authorList>
    </citation>
    <scope>NUCLEOTIDE SEQUENCE</scope>
    <source>
        <strain evidence="3">Yugu1</strain>
    </source>
</reference>
<dbReference type="AlphaFoldDB" id="A0A368R6Q5"/>
<feature type="domain" description="F-box" evidence="2">
    <location>
        <begin position="55"/>
        <end position="87"/>
    </location>
</feature>